<dbReference type="EMBL" id="AP014963">
    <property type="protein sequence ID" value="BAT01590.1"/>
    <property type="molecule type" value="Genomic_DNA"/>
</dbReference>
<sequence length="186" mass="20670">RHLHVHQPPRRRRRARASRQLGQVRHSPPLRRRCLLRLRGGGTGAGVAARRRGRSLLRRLGGTIQLAVPRRALQGPRRLRHGRALPGAVGEAPPRERRDVLRGAVRVPPRESRVGEPREPPGARGVAARPVDELLVGAWPAPVEGAVAGEELEQHDAEAPDVAPRREAARLHVVRRRVPVRAHHLF</sequence>
<feature type="non-terminal residue" evidence="2">
    <location>
        <position position="1"/>
    </location>
</feature>
<evidence type="ECO:0000256" key="1">
    <source>
        <dbReference type="SAM" id="MobiDB-lite"/>
    </source>
</evidence>
<dbReference type="FunCoup" id="A0A0P0X5V5">
    <property type="interactions" value="9"/>
</dbReference>
<evidence type="ECO:0000313" key="3">
    <source>
        <dbReference type="Proteomes" id="UP000059680"/>
    </source>
</evidence>
<keyword evidence="3" id="KW-1185">Reference proteome</keyword>
<dbReference type="PaxDb" id="39947-A0A0P0X5V5"/>
<gene>
    <name evidence="2" type="ordered locus">Os07g0495175</name>
    <name evidence="2" type="ORF">OSNPB_070495175</name>
</gene>
<feature type="compositionally biased region" description="Basic residues" evidence="1">
    <location>
        <begin position="1"/>
        <end position="17"/>
    </location>
</feature>
<feature type="region of interest" description="Disordered" evidence="1">
    <location>
        <begin position="1"/>
        <end position="27"/>
    </location>
</feature>
<protein>
    <submittedName>
        <fullName evidence="2">Os07g0495175 protein</fullName>
    </submittedName>
</protein>
<evidence type="ECO:0000313" key="2">
    <source>
        <dbReference type="EMBL" id="BAT01590.1"/>
    </source>
</evidence>
<dbReference type="AlphaFoldDB" id="A0A0P0X5V5"/>
<organism evidence="2 3">
    <name type="scientific">Oryza sativa subsp. japonica</name>
    <name type="common">Rice</name>
    <dbReference type="NCBI Taxonomy" id="39947"/>
    <lineage>
        <taxon>Eukaryota</taxon>
        <taxon>Viridiplantae</taxon>
        <taxon>Streptophyta</taxon>
        <taxon>Embryophyta</taxon>
        <taxon>Tracheophyta</taxon>
        <taxon>Spermatophyta</taxon>
        <taxon>Magnoliopsida</taxon>
        <taxon>Liliopsida</taxon>
        <taxon>Poales</taxon>
        <taxon>Poaceae</taxon>
        <taxon>BOP clade</taxon>
        <taxon>Oryzoideae</taxon>
        <taxon>Oryzeae</taxon>
        <taxon>Oryzinae</taxon>
        <taxon>Oryza</taxon>
        <taxon>Oryza sativa</taxon>
    </lineage>
</organism>
<feature type="non-terminal residue" evidence="2">
    <location>
        <position position="186"/>
    </location>
</feature>
<dbReference type="Proteomes" id="UP000059680">
    <property type="component" value="Chromosome 7"/>
</dbReference>
<accession>A0A0P0X5V5</accession>
<reference evidence="2 3" key="3">
    <citation type="journal article" date="2013" name="Rice">
        <title>Improvement of the Oryza sativa Nipponbare reference genome using next generation sequence and optical map data.</title>
        <authorList>
            <person name="Kawahara Y."/>
            <person name="de la Bastide M."/>
            <person name="Hamilton J.P."/>
            <person name="Kanamori H."/>
            <person name="McCombie W.R."/>
            <person name="Ouyang S."/>
            <person name="Schwartz D.C."/>
            <person name="Tanaka T."/>
            <person name="Wu J."/>
            <person name="Zhou S."/>
            <person name="Childs K.L."/>
            <person name="Davidson R.M."/>
            <person name="Lin H."/>
            <person name="Quesada-Ocampo L."/>
            <person name="Vaillancourt B."/>
            <person name="Sakai H."/>
            <person name="Lee S.S."/>
            <person name="Kim J."/>
            <person name="Numa H."/>
            <person name="Itoh T."/>
            <person name="Buell C.R."/>
            <person name="Matsumoto T."/>
        </authorList>
    </citation>
    <scope>NUCLEOTIDE SEQUENCE [LARGE SCALE GENOMIC DNA]</scope>
    <source>
        <strain evidence="3">cv. Nipponbare</strain>
    </source>
</reference>
<dbReference type="InParanoid" id="A0A0P0X5V5"/>
<reference evidence="3" key="1">
    <citation type="journal article" date="2005" name="Nature">
        <title>The map-based sequence of the rice genome.</title>
        <authorList>
            <consortium name="International rice genome sequencing project (IRGSP)"/>
            <person name="Matsumoto T."/>
            <person name="Wu J."/>
            <person name="Kanamori H."/>
            <person name="Katayose Y."/>
            <person name="Fujisawa M."/>
            <person name="Namiki N."/>
            <person name="Mizuno H."/>
            <person name="Yamamoto K."/>
            <person name="Antonio B.A."/>
            <person name="Baba T."/>
            <person name="Sakata K."/>
            <person name="Nagamura Y."/>
            <person name="Aoki H."/>
            <person name="Arikawa K."/>
            <person name="Arita K."/>
            <person name="Bito T."/>
            <person name="Chiden Y."/>
            <person name="Fujitsuka N."/>
            <person name="Fukunaka R."/>
            <person name="Hamada M."/>
            <person name="Harada C."/>
            <person name="Hayashi A."/>
            <person name="Hijishita S."/>
            <person name="Honda M."/>
            <person name="Hosokawa S."/>
            <person name="Ichikawa Y."/>
            <person name="Idonuma A."/>
            <person name="Iijima M."/>
            <person name="Ikeda M."/>
            <person name="Ikeno M."/>
            <person name="Ito K."/>
            <person name="Ito S."/>
            <person name="Ito T."/>
            <person name="Ito Y."/>
            <person name="Ito Y."/>
            <person name="Iwabuchi A."/>
            <person name="Kamiya K."/>
            <person name="Karasawa W."/>
            <person name="Kurita K."/>
            <person name="Katagiri S."/>
            <person name="Kikuta A."/>
            <person name="Kobayashi H."/>
            <person name="Kobayashi N."/>
            <person name="Machita K."/>
            <person name="Maehara T."/>
            <person name="Masukawa M."/>
            <person name="Mizubayashi T."/>
            <person name="Mukai Y."/>
            <person name="Nagasaki H."/>
            <person name="Nagata Y."/>
            <person name="Naito S."/>
            <person name="Nakashima M."/>
            <person name="Nakama Y."/>
            <person name="Nakamichi Y."/>
            <person name="Nakamura M."/>
            <person name="Meguro A."/>
            <person name="Negishi M."/>
            <person name="Ohta I."/>
            <person name="Ohta T."/>
            <person name="Okamoto M."/>
            <person name="Ono N."/>
            <person name="Saji S."/>
            <person name="Sakaguchi M."/>
            <person name="Sakai K."/>
            <person name="Shibata M."/>
            <person name="Shimokawa T."/>
            <person name="Song J."/>
            <person name="Takazaki Y."/>
            <person name="Terasawa K."/>
            <person name="Tsugane M."/>
            <person name="Tsuji K."/>
            <person name="Ueda S."/>
            <person name="Waki K."/>
            <person name="Yamagata H."/>
            <person name="Yamamoto M."/>
            <person name="Yamamoto S."/>
            <person name="Yamane H."/>
            <person name="Yoshiki S."/>
            <person name="Yoshihara R."/>
            <person name="Yukawa K."/>
            <person name="Zhong H."/>
            <person name="Yano M."/>
            <person name="Yuan Q."/>
            <person name="Ouyang S."/>
            <person name="Liu J."/>
            <person name="Jones K.M."/>
            <person name="Gansberger K."/>
            <person name="Moffat K."/>
            <person name="Hill J."/>
            <person name="Bera J."/>
            <person name="Fadrosh D."/>
            <person name="Jin S."/>
            <person name="Johri S."/>
            <person name="Kim M."/>
            <person name="Overton L."/>
            <person name="Reardon M."/>
            <person name="Tsitrin T."/>
            <person name="Vuong H."/>
            <person name="Weaver B."/>
            <person name="Ciecko A."/>
            <person name="Tallon L."/>
            <person name="Jackson J."/>
            <person name="Pai G."/>
            <person name="Aken S.V."/>
            <person name="Utterback T."/>
            <person name="Reidmuller S."/>
            <person name="Feldblyum T."/>
            <person name="Hsiao J."/>
            <person name="Zismann V."/>
            <person name="Iobst S."/>
            <person name="de Vazeille A.R."/>
            <person name="Buell C.R."/>
            <person name="Ying K."/>
            <person name="Li Y."/>
            <person name="Lu T."/>
            <person name="Huang Y."/>
            <person name="Zhao Q."/>
            <person name="Feng Q."/>
            <person name="Zhang L."/>
            <person name="Zhu J."/>
            <person name="Weng Q."/>
            <person name="Mu J."/>
            <person name="Lu Y."/>
            <person name="Fan D."/>
            <person name="Liu Y."/>
            <person name="Guan J."/>
            <person name="Zhang Y."/>
            <person name="Yu S."/>
            <person name="Liu X."/>
            <person name="Zhang Y."/>
            <person name="Hong G."/>
            <person name="Han B."/>
            <person name="Choisne N."/>
            <person name="Demange N."/>
            <person name="Orjeda G."/>
            <person name="Samain S."/>
            <person name="Cattolico L."/>
            <person name="Pelletier E."/>
            <person name="Couloux A."/>
            <person name="Segurens B."/>
            <person name="Wincker P."/>
            <person name="D'Hont A."/>
            <person name="Scarpelli C."/>
            <person name="Weissenbach J."/>
            <person name="Salanoubat M."/>
            <person name="Quetier F."/>
            <person name="Yu Y."/>
            <person name="Kim H.R."/>
            <person name="Rambo T."/>
            <person name="Currie J."/>
            <person name="Collura K."/>
            <person name="Luo M."/>
            <person name="Yang T."/>
            <person name="Ammiraju J.S.S."/>
            <person name="Engler F."/>
            <person name="Soderlund C."/>
            <person name="Wing R.A."/>
            <person name="Palmer L.E."/>
            <person name="de la Bastide M."/>
            <person name="Spiegel L."/>
            <person name="Nascimento L."/>
            <person name="Zutavern T."/>
            <person name="O'Shaughnessy A."/>
            <person name="Dike S."/>
            <person name="Dedhia N."/>
            <person name="Preston R."/>
            <person name="Balija V."/>
            <person name="McCombie W.R."/>
            <person name="Chow T."/>
            <person name="Chen H."/>
            <person name="Chung M."/>
            <person name="Chen C."/>
            <person name="Shaw J."/>
            <person name="Wu H."/>
            <person name="Hsiao K."/>
            <person name="Chao Y."/>
            <person name="Chu M."/>
            <person name="Cheng C."/>
            <person name="Hour A."/>
            <person name="Lee P."/>
            <person name="Lin S."/>
            <person name="Lin Y."/>
            <person name="Liou J."/>
            <person name="Liu S."/>
            <person name="Hsing Y."/>
            <person name="Raghuvanshi S."/>
            <person name="Mohanty A."/>
            <person name="Bharti A.K."/>
            <person name="Gaur A."/>
            <person name="Gupta V."/>
            <person name="Kumar D."/>
            <person name="Ravi V."/>
            <person name="Vij S."/>
            <person name="Kapur A."/>
            <person name="Khurana P."/>
            <person name="Khurana P."/>
            <person name="Khurana J.P."/>
            <person name="Tyagi A.K."/>
            <person name="Gaikwad K."/>
            <person name="Singh A."/>
            <person name="Dalal V."/>
            <person name="Srivastava S."/>
            <person name="Dixit A."/>
            <person name="Pal A.K."/>
            <person name="Ghazi I.A."/>
            <person name="Yadav M."/>
            <person name="Pandit A."/>
            <person name="Bhargava A."/>
            <person name="Sureshbabu K."/>
            <person name="Batra K."/>
            <person name="Sharma T.R."/>
            <person name="Mohapatra T."/>
            <person name="Singh N.K."/>
            <person name="Messing J."/>
            <person name="Nelson A.B."/>
            <person name="Fuks G."/>
            <person name="Kavchok S."/>
            <person name="Keizer G."/>
            <person name="Linton E."/>
            <person name="Llaca V."/>
            <person name="Song R."/>
            <person name="Tanyolac B."/>
            <person name="Young S."/>
            <person name="Ho-Il K."/>
            <person name="Hahn J.H."/>
            <person name="Sangsakoo G."/>
            <person name="Vanavichit A."/>
            <person name="de Mattos Luiz.A.T."/>
            <person name="Zimmer P.D."/>
            <person name="Malone G."/>
            <person name="Dellagostin O."/>
            <person name="de Oliveira A.C."/>
            <person name="Bevan M."/>
            <person name="Bancroft I."/>
            <person name="Minx P."/>
            <person name="Cordum H."/>
            <person name="Wilson R."/>
            <person name="Cheng Z."/>
            <person name="Jin W."/>
            <person name="Jiang J."/>
            <person name="Leong S.A."/>
            <person name="Iwama H."/>
            <person name="Gojobori T."/>
            <person name="Itoh T."/>
            <person name="Niimura Y."/>
            <person name="Fujii Y."/>
            <person name="Habara T."/>
            <person name="Sakai H."/>
            <person name="Sato Y."/>
            <person name="Wilson G."/>
            <person name="Kumar K."/>
            <person name="McCouch S."/>
            <person name="Juretic N."/>
            <person name="Hoen D."/>
            <person name="Wright S."/>
            <person name="Bruskiewich R."/>
            <person name="Bureau T."/>
            <person name="Miyao A."/>
            <person name="Hirochika H."/>
            <person name="Nishikawa T."/>
            <person name="Kadowaki K."/>
            <person name="Sugiura M."/>
            <person name="Burr B."/>
            <person name="Sasaki T."/>
        </authorList>
    </citation>
    <scope>NUCLEOTIDE SEQUENCE [LARGE SCALE GENOMIC DNA]</scope>
    <source>
        <strain evidence="3">cv. Nipponbare</strain>
    </source>
</reference>
<reference evidence="2 3" key="2">
    <citation type="journal article" date="2013" name="Plant Cell Physiol.">
        <title>Rice Annotation Project Database (RAP-DB): an integrative and interactive database for rice genomics.</title>
        <authorList>
            <person name="Sakai H."/>
            <person name="Lee S.S."/>
            <person name="Tanaka T."/>
            <person name="Numa H."/>
            <person name="Kim J."/>
            <person name="Kawahara Y."/>
            <person name="Wakimoto H."/>
            <person name="Yang C.C."/>
            <person name="Iwamoto M."/>
            <person name="Abe T."/>
            <person name="Yamada Y."/>
            <person name="Muto A."/>
            <person name="Inokuchi H."/>
            <person name="Ikemura T."/>
            <person name="Matsumoto T."/>
            <person name="Sasaki T."/>
            <person name="Itoh T."/>
        </authorList>
    </citation>
    <scope>NUCLEOTIDE SEQUENCE [LARGE SCALE GENOMIC DNA]</scope>
    <source>
        <strain evidence="3">cv. Nipponbare</strain>
    </source>
</reference>
<dbReference type="Gramene" id="Os07t0495175-00">
    <property type="protein sequence ID" value="Os07t0495175-00"/>
    <property type="gene ID" value="Os07g0495175"/>
</dbReference>
<proteinExistence type="predicted"/>
<name>A0A0P0X5V5_ORYSJ</name>